<comment type="caution">
    <text evidence="1">The sequence shown here is derived from an EMBL/GenBank/DDBJ whole genome shotgun (WGS) entry which is preliminary data.</text>
</comment>
<reference evidence="1" key="1">
    <citation type="journal article" date="2014" name="Front. Microbiol.">
        <title>High frequency of phylogenetically diverse reductive dehalogenase-homologous genes in deep subseafloor sedimentary metagenomes.</title>
        <authorList>
            <person name="Kawai M."/>
            <person name="Futagami T."/>
            <person name="Toyoda A."/>
            <person name="Takaki Y."/>
            <person name="Nishi S."/>
            <person name="Hori S."/>
            <person name="Arai W."/>
            <person name="Tsubouchi T."/>
            <person name="Morono Y."/>
            <person name="Uchiyama I."/>
            <person name="Ito T."/>
            <person name="Fujiyama A."/>
            <person name="Inagaki F."/>
            <person name="Takami H."/>
        </authorList>
    </citation>
    <scope>NUCLEOTIDE SEQUENCE</scope>
    <source>
        <strain evidence="1">Expedition CK06-06</strain>
    </source>
</reference>
<evidence type="ECO:0000313" key="1">
    <source>
        <dbReference type="EMBL" id="GAI72756.1"/>
    </source>
</evidence>
<organism evidence="1">
    <name type="scientific">marine sediment metagenome</name>
    <dbReference type="NCBI Taxonomy" id="412755"/>
    <lineage>
        <taxon>unclassified sequences</taxon>
        <taxon>metagenomes</taxon>
        <taxon>ecological metagenomes</taxon>
    </lineage>
</organism>
<accession>X1S0N8</accession>
<dbReference type="EMBL" id="BARW01001327">
    <property type="protein sequence ID" value="GAI72756.1"/>
    <property type="molecule type" value="Genomic_DNA"/>
</dbReference>
<dbReference type="AlphaFoldDB" id="X1S0N8"/>
<sequence>MLRTEVNIGRNLGRQRAGSELIESVQFSGSDDRLVGSQNDIRLSLCHQLELSHPYIGRLNLIGAACIVRVNDLDIMDSQNRFSECINEGTEVN</sequence>
<name>X1S0N8_9ZZZZ</name>
<gene>
    <name evidence="1" type="ORF">S12H4_04340</name>
</gene>
<protein>
    <submittedName>
        <fullName evidence="1">Uncharacterized protein</fullName>
    </submittedName>
</protein>
<proteinExistence type="predicted"/>